<evidence type="ECO:0000313" key="5">
    <source>
        <dbReference type="Proteomes" id="UP000248021"/>
    </source>
</evidence>
<sequence>MISKIKTLLAATAITGMIAVTCNGTAQAASQELIDAAKKEGKVVWYTALVVNQVVRPLAEAFQAKYGIKVEFVSALWQEQALRMINEGKTGKVQGDIFDGPPAFEQVYAAGFVEPYLIPSAADYPAAYKDPKGLWTAHSLQPTGIAVNTDLVQEKDYPKTYEDLLDPKWKGRMAWTTSTSAGGPPGFIGMILDHMGEEKGMEYLRKLAKQDIINVPSNQRVVLDKAVAGEVPLVLSVYNYHIPISQAKGAPIKWIKIEPLSGHLGTFSLIKNAPHPNAARLLLDFIMSEEGETIQARAGYIPAHPAVPAENPSLKPEGNYTFSGIAPDRMMVEGPRWVKIYRELFE</sequence>
<feature type="binding site" evidence="2">
    <location>
        <position position="240"/>
    </location>
    <ligand>
        <name>Fe cation</name>
        <dbReference type="ChEBI" id="CHEBI:24875"/>
    </ligand>
</feature>
<keyword evidence="2" id="KW-0408">Iron</keyword>
<keyword evidence="1 3" id="KW-0732">Signal</keyword>
<keyword evidence="5" id="KW-1185">Reference proteome</keyword>
<dbReference type="InterPro" id="IPR026045">
    <property type="entry name" value="Ferric-bd"/>
</dbReference>
<evidence type="ECO:0000256" key="2">
    <source>
        <dbReference type="PIRSR" id="PIRSR002825-1"/>
    </source>
</evidence>
<reference evidence="4 5" key="1">
    <citation type="submission" date="2018-05" db="EMBL/GenBank/DDBJ databases">
        <title>Genomic Encyclopedia of Type Strains, Phase IV (KMG-IV): sequencing the most valuable type-strain genomes for metagenomic binning, comparative biology and taxonomic classification.</title>
        <authorList>
            <person name="Goeker M."/>
        </authorList>
    </citation>
    <scope>NUCLEOTIDE SEQUENCE [LARGE SCALE GENOMIC DNA]</scope>
    <source>
        <strain evidence="4 5">DSM 6462</strain>
    </source>
</reference>
<protein>
    <submittedName>
        <fullName evidence="4">Iron(III) transport system substrate-binding protein</fullName>
    </submittedName>
</protein>
<gene>
    <name evidence="4" type="ORF">C7450_112215</name>
</gene>
<dbReference type="PANTHER" id="PTHR30006:SF24">
    <property type="entry name" value="SLL0237 PROTEIN"/>
    <property type="match status" value="1"/>
</dbReference>
<dbReference type="SUPFAM" id="SSF53850">
    <property type="entry name" value="Periplasmic binding protein-like II"/>
    <property type="match status" value="1"/>
</dbReference>
<dbReference type="GO" id="GO:0046872">
    <property type="term" value="F:metal ion binding"/>
    <property type="evidence" value="ECO:0007669"/>
    <property type="project" value="UniProtKB-KW"/>
</dbReference>
<proteinExistence type="predicted"/>
<dbReference type="Gene3D" id="3.40.190.10">
    <property type="entry name" value="Periplasmic binding protein-like II"/>
    <property type="match status" value="2"/>
</dbReference>
<name>A0A2V3TXS3_9HYPH</name>
<dbReference type="EMBL" id="QJJK01000012">
    <property type="protein sequence ID" value="PXW54186.1"/>
    <property type="molecule type" value="Genomic_DNA"/>
</dbReference>
<dbReference type="AlphaFoldDB" id="A0A2V3TXS3"/>
<dbReference type="PIRSF" id="PIRSF002825">
    <property type="entry name" value="CfbpA"/>
    <property type="match status" value="1"/>
</dbReference>
<accession>A0A2V3TXS3</accession>
<evidence type="ECO:0000313" key="4">
    <source>
        <dbReference type="EMBL" id="PXW54186.1"/>
    </source>
</evidence>
<dbReference type="PANTHER" id="PTHR30006">
    <property type="entry name" value="THIAMINE-BINDING PERIPLASMIC PROTEIN-RELATED"/>
    <property type="match status" value="1"/>
</dbReference>
<organism evidence="4 5">
    <name type="scientific">Chelatococcus asaccharovorans</name>
    <dbReference type="NCBI Taxonomy" id="28210"/>
    <lineage>
        <taxon>Bacteria</taxon>
        <taxon>Pseudomonadati</taxon>
        <taxon>Pseudomonadota</taxon>
        <taxon>Alphaproteobacteria</taxon>
        <taxon>Hyphomicrobiales</taxon>
        <taxon>Chelatococcaceae</taxon>
        <taxon>Chelatococcus</taxon>
    </lineage>
</organism>
<dbReference type="OrthoDB" id="9766989at2"/>
<dbReference type="RefSeq" id="WP_110377413.1">
    <property type="nucleotide sequence ID" value="NZ_JAHBRY010000002.1"/>
</dbReference>
<feature type="signal peptide" evidence="3">
    <location>
        <begin position="1"/>
        <end position="28"/>
    </location>
</feature>
<comment type="caution">
    <text evidence="4">The sequence shown here is derived from an EMBL/GenBank/DDBJ whole genome shotgun (WGS) entry which is preliminary data.</text>
</comment>
<feature type="chain" id="PRO_5015965772" evidence="3">
    <location>
        <begin position="29"/>
        <end position="346"/>
    </location>
</feature>
<dbReference type="Proteomes" id="UP000248021">
    <property type="component" value="Unassembled WGS sequence"/>
</dbReference>
<keyword evidence="2" id="KW-0479">Metal-binding</keyword>
<evidence type="ECO:0000256" key="1">
    <source>
        <dbReference type="ARBA" id="ARBA00022729"/>
    </source>
</evidence>
<evidence type="ECO:0000256" key="3">
    <source>
        <dbReference type="SAM" id="SignalP"/>
    </source>
</evidence>
<dbReference type="Pfam" id="PF13343">
    <property type="entry name" value="SBP_bac_6"/>
    <property type="match status" value="1"/>
</dbReference>